<dbReference type="EMBL" id="RQFY01000007">
    <property type="protein sequence ID" value="TGL31304.1"/>
    <property type="molecule type" value="Genomic_DNA"/>
</dbReference>
<proteinExistence type="predicted"/>
<evidence type="ECO:0000256" key="1">
    <source>
        <dbReference type="SAM" id="Phobius"/>
    </source>
</evidence>
<organism evidence="2 3">
    <name type="scientific">Leptospira koniambonensis</name>
    <dbReference type="NCBI Taxonomy" id="2484950"/>
    <lineage>
        <taxon>Bacteria</taxon>
        <taxon>Pseudomonadati</taxon>
        <taxon>Spirochaetota</taxon>
        <taxon>Spirochaetia</taxon>
        <taxon>Leptospirales</taxon>
        <taxon>Leptospiraceae</taxon>
        <taxon>Leptospira</taxon>
    </lineage>
</organism>
<sequence>MIELVQVIANLATTVALGIASWQLYVNSKQRRAEHIFSLLSLFHSDTAMYDIYYKIEYGNFKYDESHHLSKEEKDLDRLLGFFDNIGRLYFMGLINKSDFGIFGYEMKTMLDDDGVVAYLSFITDYSKSRHRPNPFPNLEKLRNLFPK</sequence>
<dbReference type="OrthoDB" id="9912176at2"/>
<dbReference type="Proteomes" id="UP000297871">
    <property type="component" value="Unassembled WGS sequence"/>
</dbReference>
<dbReference type="RefSeq" id="WP_135616060.1">
    <property type="nucleotide sequence ID" value="NZ_RQFY01000007.1"/>
</dbReference>
<feature type="transmembrane region" description="Helical" evidence="1">
    <location>
        <begin position="6"/>
        <end position="26"/>
    </location>
</feature>
<comment type="caution">
    <text evidence="2">The sequence shown here is derived from an EMBL/GenBank/DDBJ whole genome shotgun (WGS) entry which is preliminary data.</text>
</comment>
<evidence type="ECO:0000313" key="3">
    <source>
        <dbReference type="Proteomes" id="UP000297871"/>
    </source>
</evidence>
<keyword evidence="1" id="KW-0812">Transmembrane</keyword>
<dbReference type="AlphaFoldDB" id="A0A4R9J3X1"/>
<name>A0A4R9J3X1_9LEPT</name>
<gene>
    <name evidence="2" type="ORF">EHQ52_15300</name>
</gene>
<accession>A0A4R9J3X1</accession>
<keyword evidence="1" id="KW-0472">Membrane</keyword>
<keyword evidence="3" id="KW-1185">Reference proteome</keyword>
<evidence type="ECO:0000313" key="2">
    <source>
        <dbReference type="EMBL" id="TGL31304.1"/>
    </source>
</evidence>
<evidence type="ECO:0008006" key="4">
    <source>
        <dbReference type="Google" id="ProtNLM"/>
    </source>
</evidence>
<protein>
    <recommendedName>
        <fullName evidence="4">DUF4760 domain-containing protein</fullName>
    </recommendedName>
</protein>
<reference evidence="2" key="1">
    <citation type="journal article" date="2019" name="PLoS Negl. Trop. Dis.">
        <title>Revisiting the worldwide diversity of Leptospira species in the environment.</title>
        <authorList>
            <person name="Vincent A.T."/>
            <person name="Schiettekatte O."/>
            <person name="Bourhy P."/>
            <person name="Veyrier F.J."/>
            <person name="Picardeau M."/>
        </authorList>
    </citation>
    <scope>NUCLEOTIDE SEQUENCE [LARGE SCALE GENOMIC DNA]</scope>
    <source>
        <strain evidence="2">201800265</strain>
    </source>
</reference>
<keyword evidence="1" id="KW-1133">Transmembrane helix</keyword>